<dbReference type="EMBL" id="JAUIRO010000003">
    <property type="protein sequence ID" value="KAK0721975.1"/>
    <property type="molecule type" value="Genomic_DNA"/>
</dbReference>
<dbReference type="Proteomes" id="UP001172101">
    <property type="component" value="Unassembled WGS sequence"/>
</dbReference>
<name>A0AA40ATY7_9PEZI</name>
<accession>A0AA40ATY7</accession>
<evidence type="ECO:0000313" key="2">
    <source>
        <dbReference type="Proteomes" id="UP001172101"/>
    </source>
</evidence>
<evidence type="ECO:0000313" key="1">
    <source>
        <dbReference type="EMBL" id="KAK0721975.1"/>
    </source>
</evidence>
<dbReference type="GeneID" id="85316992"/>
<comment type="caution">
    <text evidence="1">The sequence shown here is derived from an EMBL/GenBank/DDBJ whole genome shotgun (WGS) entry which is preliminary data.</text>
</comment>
<dbReference type="AlphaFoldDB" id="A0AA40ATY7"/>
<sequence>MDVSCRHEAHQSDTGALVPFLGPYFMQVQAHPPGSWAARAQEVEVPRLRWPIGLNLGIPGSCAGAVHTWATQRNLL</sequence>
<proteinExistence type="predicted"/>
<gene>
    <name evidence="1" type="ORF">B0T26DRAFT_197267</name>
</gene>
<dbReference type="RefSeq" id="XP_060297899.1">
    <property type="nucleotide sequence ID" value="XM_060433722.1"/>
</dbReference>
<keyword evidence="2" id="KW-1185">Reference proteome</keyword>
<organism evidence="1 2">
    <name type="scientific">Lasiosphaeria miniovina</name>
    <dbReference type="NCBI Taxonomy" id="1954250"/>
    <lineage>
        <taxon>Eukaryota</taxon>
        <taxon>Fungi</taxon>
        <taxon>Dikarya</taxon>
        <taxon>Ascomycota</taxon>
        <taxon>Pezizomycotina</taxon>
        <taxon>Sordariomycetes</taxon>
        <taxon>Sordariomycetidae</taxon>
        <taxon>Sordariales</taxon>
        <taxon>Lasiosphaeriaceae</taxon>
        <taxon>Lasiosphaeria</taxon>
    </lineage>
</organism>
<reference evidence="1" key="1">
    <citation type="submission" date="2023-06" db="EMBL/GenBank/DDBJ databases">
        <title>Genome-scale phylogeny and comparative genomics of the fungal order Sordariales.</title>
        <authorList>
            <consortium name="Lawrence Berkeley National Laboratory"/>
            <person name="Hensen N."/>
            <person name="Bonometti L."/>
            <person name="Westerberg I."/>
            <person name="Brannstrom I.O."/>
            <person name="Guillou S."/>
            <person name="Cros-Aarteil S."/>
            <person name="Calhoun S."/>
            <person name="Haridas S."/>
            <person name="Kuo A."/>
            <person name="Mondo S."/>
            <person name="Pangilinan J."/>
            <person name="Riley R."/>
            <person name="LaButti K."/>
            <person name="Andreopoulos B."/>
            <person name="Lipzen A."/>
            <person name="Chen C."/>
            <person name="Yanf M."/>
            <person name="Daum C."/>
            <person name="Ng V."/>
            <person name="Clum A."/>
            <person name="Steindorff A."/>
            <person name="Ohm R."/>
            <person name="Martin F."/>
            <person name="Silar P."/>
            <person name="Natvig D."/>
            <person name="Lalanne C."/>
            <person name="Gautier V."/>
            <person name="Ament-velasquez S.L."/>
            <person name="Kruys A."/>
            <person name="Hutchinson M.I."/>
            <person name="Powell A.J."/>
            <person name="Barry K."/>
            <person name="Miller A.N."/>
            <person name="Grigoriev I.V."/>
            <person name="Debuchy R."/>
            <person name="Gladieux P."/>
            <person name="Thoren M.H."/>
            <person name="Johannesson H."/>
        </authorList>
    </citation>
    <scope>NUCLEOTIDE SEQUENCE</scope>
    <source>
        <strain evidence="1">SMH2392-1A</strain>
    </source>
</reference>
<protein>
    <submittedName>
        <fullName evidence="1">Uncharacterized protein</fullName>
    </submittedName>
</protein>